<dbReference type="GeneID" id="24093810"/>
<feature type="region of interest" description="Disordered" evidence="1">
    <location>
        <begin position="686"/>
        <end position="757"/>
    </location>
</feature>
<organism evidence="2 3">
    <name type="scientific">Fibroporia radiculosa</name>
    <dbReference type="NCBI Taxonomy" id="599839"/>
    <lineage>
        <taxon>Eukaryota</taxon>
        <taxon>Fungi</taxon>
        <taxon>Dikarya</taxon>
        <taxon>Basidiomycota</taxon>
        <taxon>Agaricomycotina</taxon>
        <taxon>Agaricomycetes</taxon>
        <taxon>Polyporales</taxon>
        <taxon>Fibroporiaceae</taxon>
        <taxon>Fibroporia</taxon>
    </lineage>
</organism>
<dbReference type="Proteomes" id="UP000006352">
    <property type="component" value="Unassembled WGS sequence"/>
</dbReference>
<dbReference type="HOGENOM" id="CLU_400060_0_0_1"/>
<feature type="compositionally biased region" description="Basic and acidic residues" evidence="1">
    <location>
        <begin position="209"/>
        <end position="219"/>
    </location>
</feature>
<dbReference type="Pfam" id="PF11957">
    <property type="entry name" value="efThoc1"/>
    <property type="match status" value="1"/>
</dbReference>
<keyword evidence="3" id="KW-1185">Reference proteome</keyword>
<dbReference type="PANTHER" id="PTHR13265:SF0">
    <property type="entry name" value="HPR1"/>
    <property type="match status" value="1"/>
</dbReference>
<dbReference type="OrthoDB" id="9402762at2759"/>
<feature type="compositionally biased region" description="Low complexity" evidence="1">
    <location>
        <begin position="694"/>
        <end position="709"/>
    </location>
</feature>
<feature type="region of interest" description="Disordered" evidence="1">
    <location>
        <begin position="542"/>
        <end position="612"/>
    </location>
</feature>
<accession>J4H0T3</accession>
<dbReference type="AlphaFoldDB" id="J4H0T3"/>
<dbReference type="GO" id="GO:0006406">
    <property type="term" value="P:mRNA export from nucleus"/>
    <property type="evidence" value="ECO:0007669"/>
    <property type="project" value="TreeGrafter"/>
</dbReference>
<name>J4H0T3_9APHY</name>
<evidence type="ECO:0000313" key="2">
    <source>
        <dbReference type="EMBL" id="CCL98899.1"/>
    </source>
</evidence>
<dbReference type="InterPro" id="IPR021861">
    <property type="entry name" value="THO_THOC1"/>
</dbReference>
<dbReference type="RefSeq" id="XP_012178182.1">
    <property type="nucleotide sequence ID" value="XM_012322792.1"/>
</dbReference>
<proteinExistence type="predicted"/>
<dbReference type="STRING" id="599839.J4H0T3"/>
<dbReference type="EMBL" id="HE796905">
    <property type="protein sequence ID" value="CCL98899.1"/>
    <property type="molecule type" value="Genomic_DNA"/>
</dbReference>
<reference evidence="2 3" key="1">
    <citation type="journal article" date="2012" name="Appl. Environ. Microbiol.">
        <title>Short-read sequencing for genomic analysis of the brown rot fungus Fibroporia radiculosa.</title>
        <authorList>
            <person name="Tang J.D."/>
            <person name="Perkins A.D."/>
            <person name="Sonstegard T.S."/>
            <person name="Schroeder S.G."/>
            <person name="Burgess S.C."/>
            <person name="Diehl S.V."/>
        </authorList>
    </citation>
    <scope>NUCLEOTIDE SEQUENCE [LARGE SCALE GENOMIC DNA]</scope>
    <source>
        <strain evidence="2 3">TFFH 294</strain>
    </source>
</reference>
<dbReference type="GO" id="GO:0000445">
    <property type="term" value="C:THO complex part of transcription export complex"/>
    <property type="evidence" value="ECO:0007669"/>
    <property type="project" value="TreeGrafter"/>
</dbReference>
<feature type="compositionally biased region" description="Basic and acidic residues" evidence="1">
    <location>
        <begin position="746"/>
        <end position="757"/>
    </location>
</feature>
<evidence type="ECO:0000313" key="3">
    <source>
        <dbReference type="Proteomes" id="UP000006352"/>
    </source>
</evidence>
<dbReference type="PANTHER" id="PTHR13265">
    <property type="entry name" value="THO COMPLEX SUBUNIT 1"/>
    <property type="match status" value="1"/>
</dbReference>
<dbReference type="InParanoid" id="J4H0T3"/>
<protein>
    <submittedName>
        <fullName evidence="2">Uncharacterized protein</fullName>
    </submittedName>
</protein>
<gene>
    <name evidence="2" type="ORF">FIBRA_00906</name>
</gene>
<evidence type="ECO:0000256" key="1">
    <source>
        <dbReference type="SAM" id="MobiDB-lite"/>
    </source>
</evidence>
<feature type="compositionally biased region" description="Acidic residues" evidence="1">
    <location>
        <begin position="220"/>
        <end position="235"/>
    </location>
</feature>
<feature type="region of interest" description="Disordered" evidence="1">
    <location>
        <begin position="209"/>
        <end position="245"/>
    </location>
</feature>
<sequence length="757" mass="84591">MQALKTTLTSVLESLPHSPDKRTLDEVVASTLKQGQTSFPAEIVRNQWEFVLKDEIFTFSTIEGQALRNPNTTYYADLRSRLDLVLTFTEHGICDQSFVFHVLYDLLETQTIASCSHIFSWIEERMDRLTVDMVPQKGKALILLRALNDLLRRLSKMGNTTMFCGRILTFLSRVFPLGERSGVNLRGGYGPVWDGPGVKGSEGDIKMQTREEGGEKSAEGGEEDKMEVDGVQVEEQENREAKKNQQKADFYDTFWSLQLPFSRPPLFSEPGTFVQFKEAVNKILPVIKEATTKDRALMGSKSLVGNAGGPSLKRKRDSEGAEDNTGKEYFFAKYLTSPELLDLEIADTHFRRQFLFQLLILLNHLLTFTKTVKATWSTPRNRSLQIDFTLEAEDAQWVQDIVAKATEELRQTAPSGRAFAETVQIILEREKNWVKWKNELCSPFDKNSWAEEVEGVEGQKRRVGLEEATREARKKMRLEPEPWPHSLVEYPILSPLLTFRREDMDLQFLRPGDVKDFVRKVKQEDMRIDMRRSQLIKAAQRIAQARKAAAPKEETPSPSKEAVSVPSISQEPSAQPSTTRMASSNSAPLHPSLPAKPGTAPPTSTSLDSVPQVPVRASTPIIAPAPLVEAAPTLPPDNIISGYEENKQRWSWLALRTARDQYLQHFGKIGTGDVTLLAQEIEKEKKERERAAVSEEPGAGNGTTLVAGTTGAGEERGASPMAAPGGNSEKVTPRLEESPNGSAQPKDPEGDVKMEER</sequence>
<feature type="compositionally biased region" description="Polar residues" evidence="1">
    <location>
        <begin position="566"/>
        <end position="587"/>
    </location>
</feature>